<evidence type="ECO:0000259" key="8">
    <source>
        <dbReference type="PROSITE" id="PS00651"/>
    </source>
</evidence>
<organism evidence="9 10">
    <name type="scientific">Bdellovibrio svalbardensis</name>
    <dbReference type="NCBI Taxonomy" id="2972972"/>
    <lineage>
        <taxon>Bacteria</taxon>
        <taxon>Pseudomonadati</taxon>
        <taxon>Bdellovibrionota</taxon>
        <taxon>Bdellovibrionia</taxon>
        <taxon>Bdellovibrionales</taxon>
        <taxon>Pseudobdellovibrionaceae</taxon>
        <taxon>Bdellovibrio</taxon>
    </lineage>
</organism>
<sequence length="148" mass="16610">MKVILQKDVKDVGRVGELVNVSEGFARNFLFPRKLAAEATEKRVKEYDHLKRVADAKKKKALAERQALLAKINNTTVSFKLQAGADSDKLFGTVTTTDISKELQKLGHSVDRRDIHLEEPIKFLGQHKAVVRYAEGLEAKIQISVERA</sequence>
<dbReference type="InterPro" id="IPR020594">
    <property type="entry name" value="Ribosomal_bL9_bac/chp"/>
</dbReference>
<reference evidence="9" key="1">
    <citation type="submission" date="2022-08" db="EMBL/GenBank/DDBJ databases">
        <title>Novel Bdellovibrio Species Isolated from Svalbard: Designation Bdellovibrio svalbardensis.</title>
        <authorList>
            <person name="Mitchell R.J."/>
            <person name="Choi S.Y."/>
        </authorList>
    </citation>
    <scope>NUCLEOTIDE SEQUENCE</scope>
    <source>
        <strain evidence="9">PAP01</strain>
    </source>
</reference>
<dbReference type="SUPFAM" id="SSF55658">
    <property type="entry name" value="L9 N-domain-like"/>
    <property type="match status" value="1"/>
</dbReference>
<proteinExistence type="inferred from homology"/>
<dbReference type="InterPro" id="IPR009027">
    <property type="entry name" value="Ribosomal_bL9/RNase_H1_N"/>
</dbReference>
<keyword evidence="4 7" id="KW-0689">Ribosomal protein</keyword>
<keyword evidence="3 7" id="KW-0694">RNA-binding</keyword>
<gene>
    <name evidence="7 9" type="primary">rplI</name>
    <name evidence="9" type="ORF">NWE73_00850</name>
</gene>
<dbReference type="EMBL" id="JANRMI010000001">
    <property type="protein sequence ID" value="MDG0814889.1"/>
    <property type="molecule type" value="Genomic_DNA"/>
</dbReference>
<dbReference type="Gene3D" id="3.10.430.100">
    <property type="entry name" value="Ribosomal protein L9, C-terminal domain"/>
    <property type="match status" value="1"/>
</dbReference>
<dbReference type="RefSeq" id="WP_277576371.1">
    <property type="nucleotide sequence ID" value="NZ_JANRMI010000001.1"/>
</dbReference>
<dbReference type="InterPro" id="IPR000244">
    <property type="entry name" value="Ribosomal_bL9"/>
</dbReference>
<dbReference type="NCBIfam" id="TIGR00158">
    <property type="entry name" value="L9"/>
    <property type="match status" value="1"/>
</dbReference>
<dbReference type="PANTHER" id="PTHR21368">
    <property type="entry name" value="50S RIBOSOMAL PROTEIN L9"/>
    <property type="match status" value="1"/>
</dbReference>
<name>A0ABT6DDH4_9BACT</name>
<keyword evidence="5 7" id="KW-0687">Ribonucleoprotein</keyword>
<dbReference type="SUPFAM" id="SSF55653">
    <property type="entry name" value="Ribosomal protein L9 C-domain"/>
    <property type="match status" value="1"/>
</dbReference>
<comment type="similarity">
    <text evidence="1 7">Belongs to the bacterial ribosomal protein bL9 family.</text>
</comment>
<evidence type="ECO:0000256" key="6">
    <source>
        <dbReference type="ARBA" id="ARBA00035292"/>
    </source>
</evidence>
<evidence type="ECO:0000313" key="10">
    <source>
        <dbReference type="Proteomes" id="UP001152321"/>
    </source>
</evidence>
<dbReference type="HAMAP" id="MF_00503">
    <property type="entry name" value="Ribosomal_bL9"/>
    <property type="match status" value="1"/>
</dbReference>
<dbReference type="Proteomes" id="UP001152321">
    <property type="component" value="Unassembled WGS sequence"/>
</dbReference>
<evidence type="ECO:0000256" key="4">
    <source>
        <dbReference type="ARBA" id="ARBA00022980"/>
    </source>
</evidence>
<evidence type="ECO:0000256" key="3">
    <source>
        <dbReference type="ARBA" id="ARBA00022884"/>
    </source>
</evidence>
<dbReference type="Pfam" id="PF01281">
    <property type="entry name" value="Ribosomal_L9_N"/>
    <property type="match status" value="1"/>
</dbReference>
<protein>
    <recommendedName>
        <fullName evidence="6 7">Large ribosomal subunit protein bL9</fullName>
    </recommendedName>
</protein>
<dbReference type="Pfam" id="PF03948">
    <property type="entry name" value="Ribosomal_L9_C"/>
    <property type="match status" value="1"/>
</dbReference>
<evidence type="ECO:0000256" key="5">
    <source>
        <dbReference type="ARBA" id="ARBA00023274"/>
    </source>
</evidence>
<evidence type="ECO:0000256" key="7">
    <source>
        <dbReference type="HAMAP-Rule" id="MF_00503"/>
    </source>
</evidence>
<keyword evidence="2 7" id="KW-0699">rRNA-binding</keyword>
<dbReference type="Gene3D" id="3.40.5.10">
    <property type="entry name" value="Ribosomal protein L9, N-terminal domain"/>
    <property type="match status" value="1"/>
</dbReference>
<dbReference type="InterPro" id="IPR036791">
    <property type="entry name" value="Ribosomal_bL9_C_sf"/>
</dbReference>
<comment type="function">
    <text evidence="7">Binds to the 23S rRNA.</text>
</comment>
<evidence type="ECO:0000313" key="9">
    <source>
        <dbReference type="EMBL" id="MDG0814889.1"/>
    </source>
</evidence>
<accession>A0ABT6DDH4</accession>
<dbReference type="PROSITE" id="PS00651">
    <property type="entry name" value="RIBOSOMAL_L9"/>
    <property type="match status" value="1"/>
</dbReference>
<dbReference type="GO" id="GO:0005840">
    <property type="term" value="C:ribosome"/>
    <property type="evidence" value="ECO:0007669"/>
    <property type="project" value="UniProtKB-KW"/>
</dbReference>
<dbReference type="InterPro" id="IPR020069">
    <property type="entry name" value="Ribosomal_bL9_C"/>
</dbReference>
<evidence type="ECO:0000256" key="1">
    <source>
        <dbReference type="ARBA" id="ARBA00010605"/>
    </source>
</evidence>
<comment type="caution">
    <text evidence="9">The sequence shown here is derived from an EMBL/GenBank/DDBJ whole genome shotgun (WGS) entry which is preliminary data.</text>
</comment>
<dbReference type="InterPro" id="IPR036935">
    <property type="entry name" value="Ribosomal_bL9_N_sf"/>
</dbReference>
<feature type="domain" description="Ribosomal protein L9" evidence="8">
    <location>
        <begin position="13"/>
        <end position="40"/>
    </location>
</feature>
<dbReference type="InterPro" id="IPR020070">
    <property type="entry name" value="Ribosomal_bL9_N"/>
</dbReference>
<keyword evidence="10" id="KW-1185">Reference proteome</keyword>
<evidence type="ECO:0000256" key="2">
    <source>
        <dbReference type="ARBA" id="ARBA00022730"/>
    </source>
</evidence>